<evidence type="ECO:0000256" key="1">
    <source>
        <dbReference type="SAM" id="MobiDB-lite"/>
    </source>
</evidence>
<dbReference type="EMBL" id="JAULSO010000007">
    <property type="protein sequence ID" value="KAK3681406.1"/>
    <property type="molecule type" value="Genomic_DNA"/>
</dbReference>
<evidence type="ECO:0000313" key="5">
    <source>
        <dbReference type="Proteomes" id="UP001270362"/>
    </source>
</evidence>
<evidence type="ECO:0000313" key="4">
    <source>
        <dbReference type="EMBL" id="KAK3681406.1"/>
    </source>
</evidence>
<accession>A0AAE0X006</accession>
<feature type="chain" id="PRO_5042257494" description="LysM domain-containing protein" evidence="2">
    <location>
        <begin position="22"/>
        <end position="438"/>
    </location>
</feature>
<feature type="signal peptide" evidence="2">
    <location>
        <begin position="1"/>
        <end position="21"/>
    </location>
</feature>
<dbReference type="Proteomes" id="UP001270362">
    <property type="component" value="Unassembled WGS sequence"/>
</dbReference>
<reference evidence="4" key="1">
    <citation type="journal article" date="2023" name="Mol. Phylogenet. Evol.">
        <title>Genome-scale phylogeny and comparative genomics of the fungal order Sordariales.</title>
        <authorList>
            <person name="Hensen N."/>
            <person name="Bonometti L."/>
            <person name="Westerberg I."/>
            <person name="Brannstrom I.O."/>
            <person name="Guillou S."/>
            <person name="Cros-Aarteil S."/>
            <person name="Calhoun S."/>
            <person name="Haridas S."/>
            <person name="Kuo A."/>
            <person name="Mondo S."/>
            <person name="Pangilinan J."/>
            <person name="Riley R."/>
            <person name="LaButti K."/>
            <person name="Andreopoulos B."/>
            <person name="Lipzen A."/>
            <person name="Chen C."/>
            <person name="Yan M."/>
            <person name="Daum C."/>
            <person name="Ng V."/>
            <person name="Clum A."/>
            <person name="Steindorff A."/>
            <person name="Ohm R.A."/>
            <person name="Martin F."/>
            <person name="Silar P."/>
            <person name="Natvig D.O."/>
            <person name="Lalanne C."/>
            <person name="Gautier V."/>
            <person name="Ament-Velasquez S.L."/>
            <person name="Kruys A."/>
            <person name="Hutchinson M.I."/>
            <person name="Powell A.J."/>
            <person name="Barry K."/>
            <person name="Miller A.N."/>
            <person name="Grigoriev I.V."/>
            <person name="Debuchy R."/>
            <person name="Gladieux P."/>
            <person name="Hiltunen Thoren M."/>
            <person name="Johannesson H."/>
        </authorList>
    </citation>
    <scope>NUCLEOTIDE SEQUENCE</scope>
    <source>
        <strain evidence="4">CBS 314.62</strain>
    </source>
</reference>
<name>A0AAE0X006_9PEZI</name>
<feature type="region of interest" description="Disordered" evidence="1">
    <location>
        <begin position="399"/>
        <end position="438"/>
    </location>
</feature>
<evidence type="ECO:0000256" key="2">
    <source>
        <dbReference type="SAM" id="SignalP"/>
    </source>
</evidence>
<dbReference type="InterPro" id="IPR018392">
    <property type="entry name" value="LysM"/>
</dbReference>
<feature type="domain" description="LysM" evidence="3">
    <location>
        <begin position="266"/>
        <end position="315"/>
    </location>
</feature>
<keyword evidence="2" id="KW-0732">Signal</keyword>
<organism evidence="4 5">
    <name type="scientific">Podospora appendiculata</name>
    <dbReference type="NCBI Taxonomy" id="314037"/>
    <lineage>
        <taxon>Eukaryota</taxon>
        <taxon>Fungi</taxon>
        <taxon>Dikarya</taxon>
        <taxon>Ascomycota</taxon>
        <taxon>Pezizomycotina</taxon>
        <taxon>Sordariomycetes</taxon>
        <taxon>Sordariomycetidae</taxon>
        <taxon>Sordariales</taxon>
        <taxon>Podosporaceae</taxon>
        <taxon>Podospora</taxon>
    </lineage>
</organism>
<sequence length="438" mass="47802">MFRLAVGGMAWCLALVQLTLAQQFADHISSYETFGSVKRASRLSTARQLAQTDCPSTPSGIPPADSLVDLRSAIQLACDNTTDTITHTNVKYPATYLVDTYLYFYDVSCYKSKATGEFCDATHEQWNMANSATPHECDECTLGPLQVQVRSPVGYTKERASDLDALLFKCDAAAAYHYTIPEPYGELQPPVSATRNGTSAQNSTLSSPSATTKTETKLLKLKPLDEETIKTMIAMYYIVKNPHAPGTSEGCKTYQDAVKVPASEQKSYKNPSWSRNSCSWTARKYNVRMDELLAWNPVLQDLEPCLLPANYSYCIEGGPYVKEDKPTPHTPSESQIPTYDPARFKPTGPVQPWPHAWYRERLTGSWRTAPWSGSPSVTVISAQTPASVVVAPQVTVSATADTGSKTTETPTASDISASTQIVPESDKTTTAAQVTSSA</sequence>
<proteinExistence type="predicted"/>
<reference evidence="4" key="2">
    <citation type="submission" date="2023-06" db="EMBL/GenBank/DDBJ databases">
        <authorList>
            <consortium name="Lawrence Berkeley National Laboratory"/>
            <person name="Haridas S."/>
            <person name="Hensen N."/>
            <person name="Bonometti L."/>
            <person name="Westerberg I."/>
            <person name="Brannstrom I.O."/>
            <person name="Guillou S."/>
            <person name="Cros-Aarteil S."/>
            <person name="Calhoun S."/>
            <person name="Kuo A."/>
            <person name="Mondo S."/>
            <person name="Pangilinan J."/>
            <person name="Riley R."/>
            <person name="Labutti K."/>
            <person name="Andreopoulos B."/>
            <person name="Lipzen A."/>
            <person name="Chen C."/>
            <person name="Yanf M."/>
            <person name="Daum C."/>
            <person name="Ng V."/>
            <person name="Clum A."/>
            <person name="Steindorff A."/>
            <person name="Ohm R."/>
            <person name="Martin F."/>
            <person name="Silar P."/>
            <person name="Natvig D."/>
            <person name="Lalanne C."/>
            <person name="Gautier V."/>
            <person name="Ament-Velasquez S.L."/>
            <person name="Kruys A."/>
            <person name="Hutchinson M.I."/>
            <person name="Powell A.J."/>
            <person name="Barry K."/>
            <person name="Miller A.N."/>
            <person name="Grigoriev I.V."/>
            <person name="Debuchy R."/>
            <person name="Gladieux P."/>
            <person name="Thoren M.H."/>
            <person name="Johannesson H."/>
        </authorList>
    </citation>
    <scope>NUCLEOTIDE SEQUENCE</scope>
    <source>
        <strain evidence="4">CBS 314.62</strain>
    </source>
</reference>
<comment type="caution">
    <text evidence="4">The sequence shown here is derived from an EMBL/GenBank/DDBJ whole genome shotgun (WGS) entry which is preliminary data.</text>
</comment>
<gene>
    <name evidence="4" type="ORF">B0T22DRAFT_445606</name>
</gene>
<feature type="region of interest" description="Disordered" evidence="1">
    <location>
        <begin position="187"/>
        <end position="214"/>
    </location>
</feature>
<feature type="compositionally biased region" description="Polar residues" evidence="1">
    <location>
        <begin position="191"/>
        <end position="210"/>
    </location>
</feature>
<keyword evidence="5" id="KW-1185">Reference proteome</keyword>
<dbReference type="PROSITE" id="PS51782">
    <property type="entry name" value="LYSM"/>
    <property type="match status" value="1"/>
</dbReference>
<dbReference type="AlphaFoldDB" id="A0AAE0X006"/>
<protein>
    <recommendedName>
        <fullName evidence="3">LysM domain-containing protein</fullName>
    </recommendedName>
</protein>
<evidence type="ECO:0000259" key="3">
    <source>
        <dbReference type="PROSITE" id="PS51782"/>
    </source>
</evidence>